<evidence type="ECO:0000256" key="2">
    <source>
        <dbReference type="ARBA" id="ARBA00009984"/>
    </source>
</evidence>
<dbReference type="InterPro" id="IPR012902">
    <property type="entry name" value="N_methyl_site"/>
</dbReference>
<name>A0A841H2K7_9BACT</name>
<gene>
    <name evidence="13" type="ORF">HNQ61_004057</name>
</gene>
<keyword evidence="9 11" id="KW-0472">Membrane</keyword>
<dbReference type="GO" id="GO:0005886">
    <property type="term" value="C:plasma membrane"/>
    <property type="evidence" value="ECO:0007669"/>
    <property type="project" value="UniProtKB-SubCell"/>
</dbReference>
<keyword evidence="7 11" id="KW-0812">Transmembrane</keyword>
<reference evidence="13 14" key="1">
    <citation type="submission" date="2020-08" db="EMBL/GenBank/DDBJ databases">
        <title>Genomic Encyclopedia of Type Strains, Phase IV (KMG-IV): sequencing the most valuable type-strain genomes for metagenomic binning, comparative biology and taxonomic classification.</title>
        <authorList>
            <person name="Goeker M."/>
        </authorList>
    </citation>
    <scope>NUCLEOTIDE SEQUENCE [LARGE SCALE GENOMIC DNA]</scope>
    <source>
        <strain evidence="13 14">DSM 29007</strain>
    </source>
</reference>
<dbReference type="RefSeq" id="WP_205762012.1">
    <property type="nucleotide sequence ID" value="NZ_JABDTL010000002.1"/>
</dbReference>
<dbReference type="InterPro" id="IPR010054">
    <property type="entry name" value="Type2_sec_GspG"/>
</dbReference>
<dbReference type="PANTHER" id="PTHR30093">
    <property type="entry name" value="GENERAL SECRETION PATHWAY PROTEIN G"/>
    <property type="match status" value="1"/>
</dbReference>
<dbReference type="InterPro" id="IPR000983">
    <property type="entry name" value="Bac_GSPG_pilin"/>
</dbReference>
<evidence type="ECO:0000256" key="3">
    <source>
        <dbReference type="ARBA" id="ARBA00020042"/>
    </source>
</evidence>
<keyword evidence="5" id="KW-0488">Methylation</keyword>
<keyword evidence="8 11" id="KW-1133">Transmembrane helix</keyword>
<evidence type="ECO:0000313" key="13">
    <source>
        <dbReference type="EMBL" id="MBB6072395.1"/>
    </source>
</evidence>
<dbReference type="SUPFAM" id="SSF54523">
    <property type="entry name" value="Pili subunits"/>
    <property type="match status" value="1"/>
</dbReference>
<feature type="domain" description="Type II secretion system protein GspG C-terminal" evidence="12">
    <location>
        <begin position="38"/>
        <end position="148"/>
    </location>
</feature>
<evidence type="ECO:0000256" key="8">
    <source>
        <dbReference type="ARBA" id="ARBA00022989"/>
    </source>
</evidence>
<evidence type="ECO:0000256" key="10">
    <source>
        <dbReference type="SAM" id="MobiDB-lite"/>
    </source>
</evidence>
<protein>
    <recommendedName>
        <fullName evidence="3">Type II secretion system core protein G</fullName>
    </recommendedName>
</protein>
<feature type="transmembrane region" description="Helical" evidence="11">
    <location>
        <begin position="20"/>
        <end position="39"/>
    </location>
</feature>
<dbReference type="GO" id="GO:0015627">
    <property type="term" value="C:type II protein secretion system complex"/>
    <property type="evidence" value="ECO:0007669"/>
    <property type="project" value="InterPro"/>
</dbReference>
<dbReference type="GO" id="GO:0015628">
    <property type="term" value="P:protein secretion by the type II secretion system"/>
    <property type="evidence" value="ECO:0007669"/>
    <property type="project" value="InterPro"/>
</dbReference>
<dbReference type="InterPro" id="IPR013545">
    <property type="entry name" value="T2SS_protein-GspG_C"/>
</dbReference>
<dbReference type="Pfam" id="PF08334">
    <property type="entry name" value="T2SSG"/>
    <property type="match status" value="1"/>
</dbReference>
<evidence type="ECO:0000259" key="12">
    <source>
        <dbReference type="Pfam" id="PF08334"/>
    </source>
</evidence>
<dbReference type="NCBIfam" id="TIGR02532">
    <property type="entry name" value="IV_pilin_GFxxxE"/>
    <property type="match status" value="1"/>
</dbReference>
<evidence type="ECO:0000256" key="1">
    <source>
        <dbReference type="ARBA" id="ARBA00004377"/>
    </source>
</evidence>
<dbReference type="PRINTS" id="PR00813">
    <property type="entry name" value="BCTERIALGSPG"/>
</dbReference>
<evidence type="ECO:0000256" key="4">
    <source>
        <dbReference type="ARBA" id="ARBA00022475"/>
    </source>
</evidence>
<dbReference type="Pfam" id="PF07963">
    <property type="entry name" value="N_methyl"/>
    <property type="match status" value="1"/>
</dbReference>
<comment type="similarity">
    <text evidence="2">Belongs to the GSP G family.</text>
</comment>
<dbReference type="Gene3D" id="3.30.700.10">
    <property type="entry name" value="Glycoprotein, Type 4 Pilin"/>
    <property type="match status" value="1"/>
</dbReference>
<evidence type="ECO:0000256" key="5">
    <source>
        <dbReference type="ARBA" id="ARBA00022481"/>
    </source>
</evidence>
<dbReference type="EMBL" id="JACHIA010000015">
    <property type="protein sequence ID" value="MBB6072395.1"/>
    <property type="molecule type" value="Genomic_DNA"/>
</dbReference>
<dbReference type="AlphaFoldDB" id="A0A841H2K7"/>
<sequence length="156" mass="16970">MWYRSKRPRGGRDGFTLIEMLVVIAIIAVLAAVVGPEIFKSLGDANTSATRQQIEMLGAALDGYRLDNHAYPTTEQGLAALRTEPVAGQRPPRWRGPYLKRAVPLDAWDKPYVYVSPGVHDPQGYDLSSLGRDGREGGEGEDADVTSWSAEEGAGK</sequence>
<evidence type="ECO:0000256" key="7">
    <source>
        <dbReference type="ARBA" id="ARBA00022692"/>
    </source>
</evidence>
<comment type="subcellular location">
    <subcellularLocation>
        <location evidence="1">Cell inner membrane</location>
        <topology evidence="1">Single-pass membrane protein</topology>
    </subcellularLocation>
</comment>
<dbReference type="NCBIfam" id="TIGR01710">
    <property type="entry name" value="typeII_sec_gspG"/>
    <property type="match status" value="1"/>
</dbReference>
<organism evidence="13 14">
    <name type="scientific">Longimicrobium terrae</name>
    <dbReference type="NCBI Taxonomy" id="1639882"/>
    <lineage>
        <taxon>Bacteria</taxon>
        <taxon>Pseudomonadati</taxon>
        <taxon>Gemmatimonadota</taxon>
        <taxon>Longimicrobiia</taxon>
        <taxon>Longimicrobiales</taxon>
        <taxon>Longimicrobiaceae</taxon>
        <taxon>Longimicrobium</taxon>
    </lineage>
</organism>
<keyword evidence="14" id="KW-1185">Reference proteome</keyword>
<dbReference type="InterPro" id="IPR045584">
    <property type="entry name" value="Pilin-like"/>
</dbReference>
<proteinExistence type="inferred from homology"/>
<evidence type="ECO:0000256" key="6">
    <source>
        <dbReference type="ARBA" id="ARBA00022519"/>
    </source>
</evidence>
<dbReference type="PANTHER" id="PTHR30093:SF45">
    <property type="entry name" value="TYPE II SECRETION SYSTEM CORE PROTEIN G"/>
    <property type="match status" value="1"/>
</dbReference>
<evidence type="ECO:0000256" key="9">
    <source>
        <dbReference type="ARBA" id="ARBA00023136"/>
    </source>
</evidence>
<evidence type="ECO:0000256" key="11">
    <source>
        <dbReference type="SAM" id="Phobius"/>
    </source>
</evidence>
<feature type="region of interest" description="Disordered" evidence="10">
    <location>
        <begin position="121"/>
        <end position="156"/>
    </location>
</feature>
<keyword evidence="4" id="KW-1003">Cell membrane</keyword>
<keyword evidence="6" id="KW-0997">Cell inner membrane</keyword>
<dbReference type="Proteomes" id="UP000582837">
    <property type="component" value="Unassembled WGS sequence"/>
</dbReference>
<accession>A0A841H2K7</accession>
<comment type="caution">
    <text evidence="13">The sequence shown here is derived from an EMBL/GenBank/DDBJ whole genome shotgun (WGS) entry which is preliminary data.</text>
</comment>
<evidence type="ECO:0000313" key="14">
    <source>
        <dbReference type="Proteomes" id="UP000582837"/>
    </source>
</evidence>